<reference evidence="1" key="1">
    <citation type="submission" date="2022-02" db="EMBL/GenBank/DDBJ databases">
        <title>Plant Genome Project.</title>
        <authorList>
            <person name="Zhang R.-G."/>
        </authorList>
    </citation>
    <scope>NUCLEOTIDE SEQUENCE</scope>
    <source>
        <strain evidence="1">AT1</strain>
    </source>
</reference>
<proteinExistence type="predicted"/>
<organism evidence="1 2">
    <name type="scientific">Rhododendron molle</name>
    <name type="common">Chinese azalea</name>
    <name type="synonym">Azalea mollis</name>
    <dbReference type="NCBI Taxonomy" id="49168"/>
    <lineage>
        <taxon>Eukaryota</taxon>
        <taxon>Viridiplantae</taxon>
        <taxon>Streptophyta</taxon>
        <taxon>Embryophyta</taxon>
        <taxon>Tracheophyta</taxon>
        <taxon>Spermatophyta</taxon>
        <taxon>Magnoliopsida</taxon>
        <taxon>eudicotyledons</taxon>
        <taxon>Gunneridae</taxon>
        <taxon>Pentapetalae</taxon>
        <taxon>asterids</taxon>
        <taxon>Ericales</taxon>
        <taxon>Ericaceae</taxon>
        <taxon>Ericoideae</taxon>
        <taxon>Rhodoreae</taxon>
        <taxon>Rhododendron</taxon>
    </lineage>
</organism>
<keyword evidence="2" id="KW-1185">Reference proteome</keyword>
<dbReference type="Proteomes" id="UP001062846">
    <property type="component" value="Chromosome 5"/>
</dbReference>
<evidence type="ECO:0000313" key="2">
    <source>
        <dbReference type="Proteomes" id="UP001062846"/>
    </source>
</evidence>
<evidence type="ECO:0000313" key="1">
    <source>
        <dbReference type="EMBL" id="KAI8555836.1"/>
    </source>
</evidence>
<name>A0ACC0NRF8_RHOML</name>
<protein>
    <submittedName>
        <fullName evidence="1">Uncharacterized protein</fullName>
    </submittedName>
</protein>
<comment type="caution">
    <text evidence="1">The sequence shown here is derived from an EMBL/GenBank/DDBJ whole genome shotgun (WGS) entry which is preliminary data.</text>
</comment>
<gene>
    <name evidence="1" type="ORF">RHMOL_Rhmol05G0204900</name>
</gene>
<sequence>MDVMFIRDPDKGLMKALAEGGHRLCILKDMFHTKDVSKLFRNLFFWTSSVAMFSSINQAAVAEFSKFTEL</sequence>
<accession>A0ACC0NRF8</accession>
<dbReference type="EMBL" id="CM046392">
    <property type="protein sequence ID" value="KAI8555836.1"/>
    <property type="molecule type" value="Genomic_DNA"/>
</dbReference>